<dbReference type="RefSeq" id="XP_023164040.2">
    <property type="nucleotide sequence ID" value="XM_023308272.2"/>
</dbReference>
<dbReference type="AlphaFoldDB" id="A0A6J1LBB4"/>
<name>A0A6J1LBB4_DROHY</name>
<dbReference type="SUPFAM" id="SSF47565">
    <property type="entry name" value="Insect pheromone/odorant-binding proteins"/>
    <property type="match status" value="1"/>
</dbReference>
<sequence length="138" mass="14994">MKVNIFVQVFIVCSLYELVVSQSAAEMAAYAAKQQECIKELKVPAAEATQIAAHKEVANPSDAYKCFHECLYKKLGLMLADGKANNENIVKFSKARFKVPVDNIKAKLTECGTTAKKGANSCETVNNLEVCMSKALAA</sequence>
<dbReference type="GO" id="GO:0005549">
    <property type="term" value="F:odorant binding"/>
    <property type="evidence" value="ECO:0007669"/>
    <property type="project" value="InterPro"/>
</dbReference>
<dbReference type="Pfam" id="PF01395">
    <property type="entry name" value="PBP_GOBP"/>
    <property type="match status" value="1"/>
</dbReference>
<dbReference type="Proteomes" id="UP000504633">
    <property type="component" value="Unplaced"/>
</dbReference>
<dbReference type="KEGG" id="dhe:111594806"/>
<organism evidence="2 3">
    <name type="scientific">Drosophila hydei</name>
    <name type="common">Fruit fly</name>
    <dbReference type="NCBI Taxonomy" id="7224"/>
    <lineage>
        <taxon>Eukaryota</taxon>
        <taxon>Metazoa</taxon>
        <taxon>Ecdysozoa</taxon>
        <taxon>Arthropoda</taxon>
        <taxon>Hexapoda</taxon>
        <taxon>Insecta</taxon>
        <taxon>Pterygota</taxon>
        <taxon>Neoptera</taxon>
        <taxon>Endopterygota</taxon>
        <taxon>Diptera</taxon>
        <taxon>Brachycera</taxon>
        <taxon>Muscomorpha</taxon>
        <taxon>Ephydroidea</taxon>
        <taxon>Drosophilidae</taxon>
        <taxon>Drosophila</taxon>
    </lineage>
</organism>
<protein>
    <submittedName>
        <fullName evidence="3">Uncharacterized protein LOC111594806</fullName>
    </submittedName>
</protein>
<dbReference type="GeneID" id="111594806"/>
<accession>A0A6J1LBB4</accession>
<dbReference type="OMA" id="CYHSCLY"/>
<evidence type="ECO:0000313" key="3">
    <source>
        <dbReference type="RefSeq" id="XP_023164040.2"/>
    </source>
</evidence>
<proteinExistence type="predicted"/>
<dbReference type="CTD" id="37265"/>
<gene>
    <name evidence="3" type="primary">LOC111594806</name>
</gene>
<evidence type="ECO:0000313" key="2">
    <source>
        <dbReference type="Proteomes" id="UP000504633"/>
    </source>
</evidence>
<dbReference type="SMR" id="A0A6J1LBB4"/>
<feature type="signal peptide" evidence="1">
    <location>
        <begin position="1"/>
        <end position="21"/>
    </location>
</feature>
<dbReference type="Gene3D" id="1.10.238.20">
    <property type="entry name" value="Pheromone/general odorant binding protein domain"/>
    <property type="match status" value="1"/>
</dbReference>
<dbReference type="InterPro" id="IPR006170">
    <property type="entry name" value="PBP/GOBP"/>
</dbReference>
<keyword evidence="1" id="KW-0732">Signal</keyword>
<dbReference type="SMART" id="SM00708">
    <property type="entry name" value="PhBP"/>
    <property type="match status" value="1"/>
</dbReference>
<reference evidence="3" key="1">
    <citation type="submission" date="2025-08" db="UniProtKB">
        <authorList>
            <consortium name="RefSeq"/>
        </authorList>
    </citation>
    <scope>IDENTIFICATION</scope>
    <source>
        <strain evidence="3">15085-1641.00</strain>
        <tissue evidence="3">Whole body</tissue>
    </source>
</reference>
<dbReference type="InterPro" id="IPR036728">
    <property type="entry name" value="PBP_GOBP_sf"/>
</dbReference>
<feature type="chain" id="PRO_5026669470" evidence="1">
    <location>
        <begin position="22"/>
        <end position="138"/>
    </location>
</feature>
<evidence type="ECO:0000256" key="1">
    <source>
        <dbReference type="SAM" id="SignalP"/>
    </source>
</evidence>
<keyword evidence="2" id="KW-1185">Reference proteome</keyword>
<dbReference type="OrthoDB" id="7665616at2759"/>
<dbReference type="CDD" id="cd23992">
    <property type="entry name" value="PBP_GOBP"/>
    <property type="match status" value="1"/>
</dbReference>